<evidence type="ECO:0000256" key="1">
    <source>
        <dbReference type="ARBA" id="ARBA00022679"/>
    </source>
</evidence>
<reference evidence="4" key="1">
    <citation type="journal article" date="2019" name="Int. J. Syst. Evol. Microbiol.">
        <title>The Global Catalogue of Microorganisms (GCM) 10K type strain sequencing project: providing services to taxonomists for standard genome sequencing and annotation.</title>
        <authorList>
            <consortium name="The Broad Institute Genomics Platform"/>
            <consortium name="The Broad Institute Genome Sequencing Center for Infectious Disease"/>
            <person name="Wu L."/>
            <person name="Ma J."/>
        </authorList>
    </citation>
    <scope>NUCLEOTIDE SEQUENCE [LARGE SCALE GENOMIC DNA]</scope>
    <source>
        <strain evidence="4">JCM 13006</strain>
    </source>
</reference>
<dbReference type="PANTHER" id="PTHR43861">
    <property type="entry name" value="TRANS-ACONITATE 2-METHYLTRANSFERASE-RELATED"/>
    <property type="match status" value="1"/>
</dbReference>
<dbReference type="InterPro" id="IPR029063">
    <property type="entry name" value="SAM-dependent_MTases_sf"/>
</dbReference>
<keyword evidence="3" id="KW-0489">Methyltransferase</keyword>
<evidence type="ECO:0000259" key="2">
    <source>
        <dbReference type="Pfam" id="PF13649"/>
    </source>
</evidence>
<keyword evidence="1" id="KW-0808">Transferase</keyword>
<comment type="caution">
    <text evidence="3">The sequence shown here is derived from an EMBL/GenBank/DDBJ whole genome shotgun (WGS) entry which is preliminary data.</text>
</comment>
<gene>
    <name evidence="3" type="ORF">GCM10023235_73140</name>
</gene>
<keyword evidence="4" id="KW-1185">Reference proteome</keyword>
<dbReference type="GO" id="GO:0008168">
    <property type="term" value="F:methyltransferase activity"/>
    <property type="evidence" value="ECO:0007669"/>
    <property type="project" value="UniProtKB-KW"/>
</dbReference>
<dbReference type="InterPro" id="IPR041698">
    <property type="entry name" value="Methyltransf_25"/>
</dbReference>
<dbReference type="CDD" id="cd02440">
    <property type="entry name" value="AdoMet_MTases"/>
    <property type="match status" value="1"/>
</dbReference>
<dbReference type="Pfam" id="PF13649">
    <property type="entry name" value="Methyltransf_25"/>
    <property type="match status" value="1"/>
</dbReference>
<feature type="domain" description="Methyltransferase" evidence="2">
    <location>
        <begin position="38"/>
        <end position="133"/>
    </location>
</feature>
<dbReference type="EMBL" id="BAABIS010000001">
    <property type="protein sequence ID" value="GAA4882010.1"/>
    <property type="molecule type" value="Genomic_DNA"/>
</dbReference>
<dbReference type="SUPFAM" id="SSF53335">
    <property type="entry name" value="S-adenosyl-L-methionine-dependent methyltransferases"/>
    <property type="match status" value="1"/>
</dbReference>
<protein>
    <submittedName>
        <fullName evidence="3">Class I SAM-dependent methyltransferase</fullName>
    </submittedName>
</protein>
<dbReference type="Gene3D" id="3.40.50.150">
    <property type="entry name" value="Vaccinia Virus protein VP39"/>
    <property type="match status" value="1"/>
</dbReference>
<dbReference type="GO" id="GO:0032259">
    <property type="term" value="P:methylation"/>
    <property type="evidence" value="ECO:0007669"/>
    <property type="project" value="UniProtKB-KW"/>
</dbReference>
<dbReference type="Proteomes" id="UP001501752">
    <property type="component" value="Unassembled WGS sequence"/>
</dbReference>
<sequence length="205" mass="21455">MDSSAWDTRYRSSELVWGTEPNRWVAAETADLPPGRALDLAAGEGRNSLWLAARGWRVTAVDFSPVALGRARALAAALPAEAGARVELVEADVLRYEPEAAGYDLVLIAYLQLPAGQFASVLVRAAGAVAPGGTLLVVGHDSTNLAGGVGGPQDPAVLYRLPEILATLAGSGLTAVRAERVRRPATRPDGTPGEAIDTLVRLRRG</sequence>
<evidence type="ECO:0000313" key="4">
    <source>
        <dbReference type="Proteomes" id="UP001501752"/>
    </source>
</evidence>
<organism evidence="3 4">
    <name type="scientific">Kitasatospora terrestris</name>
    <dbReference type="NCBI Taxonomy" id="258051"/>
    <lineage>
        <taxon>Bacteria</taxon>
        <taxon>Bacillati</taxon>
        <taxon>Actinomycetota</taxon>
        <taxon>Actinomycetes</taxon>
        <taxon>Kitasatosporales</taxon>
        <taxon>Streptomycetaceae</taxon>
        <taxon>Kitasatospora</taxon>
    </lineage>
</organism>
<dbReference type="PANTHER" id="PTHR43861:SF3">
    <property type="entry name" value="PUTATIVE (AFU_ORTHOLOGUE AFUA_2G14390)-RELATED"/>
    <property type="match status" value="1"/>
</dbReference>
<dbReference type="RefSeq" id="WP_345701221.1">
    <property type="nucleotide sequence ID" value="NZ_BAABIS010000001.1"/>
</dbReference>
<evidence type="ECO:0000313" key="3">
    <source>
        <dbReference type="EMBL" id="GAA4882010.1"/>
    </source>
</evidence>
<name>A0ABP9EL83_9ACTN</name>
<proteinExistence type="predicted"/>
<accession>A0ABP9EL83</accession>